<evidence type="ECO:0000313" key="1">
    <source>
        <dbReference type="EMBL" id="GAA0183323.1"/>
    </source>
</evidence>
<comment type="caution">
    <text evidence="1">The sequence shown here is derived from an EMBL/GenBank/DDBJ whole genome shotgun (WGS) entry which is preliminary data.</text>
</comment>
<proteinExistence type="predicted"/>
<protein>
    <submittedName>
        <fullName evidence="1">Uncharacterized protein</fullName>
    </submittedName>
</protein>
<accession>A0AAV3RQM3</accession>
<evidence type="ECO:0000313" key="2">
    <source>
        <dbReference type="Proteomes" id="UP001454036"/>
    </source>
</evidence>
<dbReference type="EMBL" id="BAABME010011156">
    <property type="protein sequence ID" value="GAA0183323.1"/>
    <property type="molecule type" value="Genomic_DNA"/>
</dbReference>
<keyword evidence="2" id="KW-1185">Reference proteome</keyword>
<dbReference type="Proteomes" id="UP001454036">
    <property type="component" value="Unassembled WGS sequence"/>
</dbReference>
<gene>
    <name evidence="1" type="ORF">LIER_30751</name>
</gene>
<organism evidence="1 2">
    <name type="scientific">Lithospermum erythrorhizon</name>
    <name type="common">Purple gromwell</name>
    <name type="synonym">Lithospermum officinale var. erythrorhizon</name>
    <dbReference type="NCBI Taxonomy" id="34254"/>
    <lineage>
        <taxon>Eukaryota</taxon>
        <taxon>Viridiplantae</taxon>
        <taxon>Streptophyta</taxon>
        <taxon>Embryophyta</taxon>
        <taxon>Tracheophyta</taxon>
        <taxon>Spermatophyta</taxon>
        <taxon>Magnoliopsida</taxon>
        <taxon>eudicotyledons</taxon>
        <taxon>Gunneridae</taxon>
        <taxon>Pentapetalae</taxon>
        <taxon>asterids</taxon>
        <taxon>lamiids</taxon>
        <taxon>Boraginales</taxon>
        <taxon>Boraginaceae</taxon>
        <taxon>Boraginoideae</taxon>
        <taxon>Lithospermeae</taxon>
        <taxon>Lithospermum</taxon>
    </lineage>
</organism>
<name>A0AAV3RQM3_LITER</name>
<reference evidence="1 2" key="1">
    <citation type="submission" date="2024-01" db="EMBL/GenBank/DDBJ databases">
        <title>The complete chloroplast genome sequence of Lithospermum erythrorhizon: insights into the phylogenetic relationship among Boraginaceae species and the maternal lineages of purple gromwells.</title>
        <authorList>
            <person name="Okada T."/>
            <person name="Watanabe K."/>
        </authorList>
    </citation>
    <scope>NUCLEOTIDE SEQUENCE [LARGE SCALE GENOMIC DNA]</scope>
</reference>
<dbReference type="AlphaFoldDB" id="A0AAV3RQM3"/>
<sequence>MENMESTLPLFFNLHSTSHSGFLTSFSSLFDYNIFVEDKPDKVSEGRQHSKWCYVLGGMDARVPRVWTPLSKANCPKFAKSAQVKAQIALLQGIFQGPLDYKVFWEEGILVHAGIICSKEFDSSVEPPITWGITFFTSFFAHSLLTKSSVLHYDREARSQRAKVVTKTPESASALAGGLATALGKTPLVPATPSKPVFVKRSKTLDHKPPRKEVLDLTHETLPSTPPHDTIASEVPLADTPLVRASSSKEKESDSAPKVTVGHSANYLGLPYILPGSLEVTGESRLGKALDAFRVTRPLLLEGLEKTYEEYSEPLEI</sequence>